<dbReference type="RefSeq" id="WP_264136286.1">
    <property type="nucleotide sequence ID" value="NZ_JAOYOD010000001.1"/>
</dbReference>
<dbReference type="EMBL" id="JAOYOD010000001">
    <property type="protein sequence ID" value="MCV9385497.1"/>
    <property type="molecule type" value="Genomic_DNA"/>
</dbReference>
<keyword evidence="6" id="KW-0472">Membrane</keyword>
<evidence type="ECO:0000256" key="7">
    <source>
        <dbReference type="RuleBase" id="RU003879"/>
    </source>
</evidence>
<sequence length="184" mass="20629">MRSKNLQSESINTGSMADIAFLLLIFFLVSTTILQEKGLILRLPPEVKNPTSVEVKDRNVYNIRINSRNQYLIEKDLRQNLVGLREELQTFVLNDTGSAEWAESPEKAVVSIKADRGTDYKTFIAVLDEVKAAYYEIYGKRVGVTGAEFRLLDLSDPEQRALYDKGRAGIPMNISIAEPDAANS</sequence>
<evidence type="ECO:0000256" key="6">
    <source>
        <dbReference type="ARBA" id="ARBA00023136"/>
    </source>
</evidence>
<comment type="similarity">
    <text evidence="2 7">Belongs to the ExbD/TolR family.</text>
</comment>
<evidence type="ECO:0000256" key="5">
    <source>
        <dbReference type="ARBA" id="ARBA00022989"/>
    </source>
</evidence>
<dbReference type="PANTHER" id="PTHR30558:SF3">
    <property type="entry name" value="BIOPOLYMER TRANSPORT PROTEIN EXBD-RELATED"/>
    <property type="match status" value="1"/>
</dbReference>
<evidence type="ECO:0000256" key="4">
    <source>
        <dbReference type="ARBA" id="ARBA00022692"/>
    </source>
</evidence>
<evidence type="ECO:0000256" key="1">
    <source>
        <dbReference type="ARBA" id="ARBA00004162"/>
    </source>
</evidence>
<protein>
    <submittedName>
        <fullName evidence="8">Biopolymer transporter ExbD</fullName>
    </submittedName>
</protein>
<evidence type="ECO:0000256" key="3">
    <source>
        <dbReference type="ARBA" id="ARBA00022475"/>
    </source>
</evidence>
<name>A0ABT3CPB7_9BACT</name>
<dbReference type="Proteomes" id="UP001300692">
    <property type="component" value="Unassembled WGS sequence"/>
</dbReference>
<keyword evidence="7" id="KW-0653">Protein transport</keyword>
<reference evidence="8 9" key="1">
    <citation type="submission" date="2022-10" db="EMBL/GenBank/DDBJ databases">
        <title>Comparative genomics and taxonomic characterization of three novel marine species of genus Reichenbachiella exhibiting antioxidant and polysaccharide degradation activities.</title>
        <authorList>
            <person name="Muhammad N."/>
            <person name="Lee Y.-J."/>
            <person name="Ko J."/>
            <person name="Kim S.-G."/>
        </authorList>
    </citation>
    <scope>NUCLEOTIDE SEQUENCE [LARGE SCALE GENOMIC DNA]</scope>
    <source>
        <strain evidence="8 9">ABR2-5</strain>
    </source>
</reference>
<keyword evidence="4 7" id="KW-0812">Transmembrane</keyword>
<evidence type="ECO:0000313" key="8">
    <source>
        <dbReference type="EMBL" id="MCV9385497.1"/>
    </source>
</evidence>
<comment type="subcellular location">
    <subcellularLocation>
        <location evidence="1">Cell membrane</location>
        <topology evidence="1">Single-pass membrane protein</topology>
    </subcellularLocation>
    <subcellularLocation>
        <location evidence="7">Cell membrane</location>
        <topology evidence="7">Single-pass type II membrane protein</topology>
    </subcellularLocation>
</comment>
<evidence type="ECO:0000313" key="9">
    <source>
        <dbReference type="Proteomes" id="UP001300692"/>
    </source>
</evidence>
<comment type="caution">
    <text evidence="8">The sequence shown here is derived from an EMBL/GenBank/DDBJ whole genome shotgun (WGS) entry which is preliminary data.</text>
</comment>
<evidence type="ECO:0000256" key="2">
    <source>
        <dbReference type="ARBA" id="ARBA00005811"/>
    </source>
</evidence>
<keyword evidence="3" id="KW-1003">Cell membrane</keyword>
<keyword evidence="7" id="KW-0813">Transport</keyword>
<keyword evidence="9" id="KW-1185">Reference proteome</keyword>
<proteinExistence type="inferred from homology"/>
<organism evidence="8 9">
    <name type="scientific">Reichenbachiella ulvae</name>
    <dbReference type="NCBI Taxonomy" id="2980104"/>
    <lineage>
        <taxon>Bacteria</taxon>
        <taxon>Pseudomonadati</taxon>
        <taxon>Bacteroidota</taxon>
        <taxon>Cytophagia</taxon>
        <taxon>Cytophagales</taxon>
        <taxon>Reichenbachiellaceae</taxon>
        <taxon>Reichenbachiella</taxon>
    </lineage>
</organism>
<dbReference type="PANTHER" id="PTHR30558">
    <property type="entry name" value="EXBD MEMBRANE COMPONENT OF PMF-DRIVEN MACROMOLECULE IMPORT SYSTEM"/>
    <property type="match status" value="1"/>
</dbReference>
<accession>A0ABT3CPB7</accession>
<dbReference type="InterPro" id="IPR003400">
    <property type="entry name" value="ExbD"/>
</dbReference>
<gene>
    <name evidence="8" type="ORF">N7U62_02430</name>
</gene>
<dbReference type="Pfam" id="PF02472">
    <property type="entry name" value="ExbD"/>
    <property type="match status" value="1"/>
</dbReference>
<keyword evidence="5" id="KW-1133">Transmembrane helix</keyword>